<dbReference type="Proteomes" id="UP000005481">
    <property type="component" value="Unassembled WGS sequence"/>
</dbReference>
<dbReference type="HOGENOM" id="CLU_042088_1_0_9"/>
<dbReference type="OrthoDB" id="9792005at2"/>
<gene>
    <name evidence="2" type="ORF">HMPREF0080_00721</name>
</gene>
<dbReference type="PATRIC" id="fig|861450.3.peg.691"/>
<dbReference type="Gene3D" id="3.30.1780.10">
    <property type="entry name" value="ornithine cyclodeaminase, domain 1"/>
    <property type="match status" value="1"/>
</dbReference>
<evidence type="ECO:0000313" key="2">
    <source>
        <dbReference type="EMBL" id="EHM42179.1"/>
    </source>
</evidence>
<dbReference type="EMBL" id="AGCJ01000023">
    <property type="protein sequence ID" value="EHM42179.1"/>
    <property type="molecule type" value="Genomic_DNA"/>
</dbReference>
<dbReference type="AlphaFoldDB" id="G9YGF7"/>
<comment type="similarity">
    <text evidence="1">Belongs to the ornithine cyclodeaminase/mu-crystallin family.</text>
</comment>
<dbReference type="InterPro" id="IPR036291">
    <property type="entry name" value="NAD(P)-bd_dom_sf"/>
</dbReference>
<protein>
    <submittedName>
        <fullName evidence="2">Ornithine cyclodeaminase/mu-crystallin family protein</fullName>
    </submittedName>
</protein>
<accession>G9YGF7</accession>
<comment type="caution">
    <text evidence="2">The sequence shown here is derived from an EMBL/GenBank/DDBJ whole genome shotgun (WGS) entry which is preliminary data.</text>
</comment>
<name>G9YGF7_9FIRM</name>
<dbReference type="GO" id="GO:0019752">
    <property type="term" value="P:carboxylic acid metabolic process"/>
    <property type="evidence" value="ECO:0007669"/>
    <property type="project" value="UniProtKB-ARBA"/>
</dbReference>
<dbReference type="RefSeq" id="WP_006789711.1">
    <property type="nucleotide sequence ID" value="NZ_JH417574.1"/>
</dbReference>
<evidence type="ECO:0000256" key="1">
    <source>
        <dbReference type="ARBA" id="ARBA00008903"/>
    </source>
</evidence>
<reference evidence="2 3" key="1">
    <citation type="submission" date="2011-08" db="EMBL/GenBank/DDBJ databases">
        <authorList>
            <person name="Weinstock G."/>
            <person name="Sodergren E."/>
            <person name="Clifton S."/>
            <person name="Fulton L."/>
            <person name="Fulton B."/>
            <person name="Courtney L."/>
            <person name="Fronick C."/>
            <person name="Harrison M."/>
            <person name="Strong C."/>
            <person name="Farmer C."/>
            <person name="Delahaunty K."/>
            <person name="Markovic C."/>
            <person name="Hall O."/>
            <person name="Minx P."/>
            <person name="Tomlinson C."/>
            <person name="Mitreva M."/>
            <person name="Hou S."/>
            <person name="Chen J."/>
            <person name="Wollam A."/>
            <person name="Pepin K.H."/>
            <person name="Johnson M."/>
            <person name="Bhonagiri V."/>
            <person name="Zhang X."/>
            <person name="Suruliraj S."/>
            <person name="Warren W."/>
            <person name="Chinwalla A."/>
            <person name="Mardis E.R."/>
            <person name="Wilson R.K."/>
        </authorList>
    </citation>
    <scope>NUCLEOTIDE SEQUENCE [LARGE SCALE GENOMIC DNA]</scope>
    <source>
        <strain evidence="2 3">F0357</strain>
    </source>
</reference>
<dbReference type="InterPro" id="IPR023401">
    <property type="entry name" value="ODC_N"/>
</dbReference>
<dbReference type="Pfam" id="PF02423">
    <property type="entry name" value="OCD_Mu_crystall"/>
    <property type="match status" value="1"/>
</dbReference>
<dbReference type="PIRSF" id="PIRSF001439">
    <property type="entry name" value="CryM"/>
    <property type="match status" value="1"/>
</dbReference>
<keyword evidence="3" id="KW-1185">Reference proteome</keyword>
<evidence type="ECO:0000313" key="3">
    <source>
        <dbReference type="Proteomes" id="UP000005481"/>
    </source>
</evidence>
<proteinExistence type="inferred from homology"/>
<sequence length="328" mass="34218">MLLLNRSDIESVFSMKAAIAANKEAFALASSGEAVVPLRTSLRSDTVDGTFLFMPSYTKKLNKAALKTVNVFPGNAAAGLDVTRGVILLMDGETGAFLAMLDGTCVTALRTGAAAGAAYDLLARKDAACGALIGTGGQAECQLAAMLCCRALKSVRVFSRNEEKREAFAKAMNKKFAAYGARIVSVSSADEAVQGADLVTAATTASEPVIKGELLKEGAVVCSIGSYTPEMIEMDTAVLKRAAAVYVDSREAVLAEAGDFLQPMSRGEFSEARITGELGELVLNRCAGRSGDSDIIVFKSVGTGIQDLVTAARIYEAAAAARAGTEWI</sequence>
<dbReference type="eggNOG" id="COG2423">
    <property type="taxonomic scope" value="Bacteria"/>
</dbReference>
<dbReference type="PANTHER" id="PTHR13812:SF19">
    <property type="entry name" value="KETIMINE REDUCTASE MU-CRYSTALLIN"/>
    <property type="match status" value="1"/>
</dbReference>
<dbReference type="Gene3D" id="3.40.50.720">
    <property type="entry name" value="NAD(P)-binding Rossmann-like Domain"/>
    <property type="match status" value="1"/>
</dbReference>
<organism evidence="2 3">
    <name type="scientific">Anaeroglobus geminatus F0357</name>
    <dbReference type="NCBI Taxonomy" id="861450"/>
    <lineage>
        <taxon>Bacteria</taxon>
        <taxon>Bacillati</taxon>
        <taxon>Bacillota</taxon>
        <taxon>Negativicutes</taxon>
        <taxon>Veillonellales</taxon>
        <taxon>Veillonellaceae</taxon>
        <taxon>Anaeroglobus</taxon>
    </lineage>
</organism>
<dbReference type="PANTHER" id="PTHR13812">
    <property type="entry name" value="KETIMINE REDUCTASE MU-CRYSTALLIN"/>
    <property type="match status" value="1"/>
</dbReference>
<dbReference type="SUPFAM" id="SSF51735">
    <property type="entry name" value="NAD(P)-binding Rossmann-fold domains"/>
    <property type="match status" value="1"/>
</dbReference>
<dbReference type="GO" id="GO:0016491">
    <property type="term" value="F:oxidoreductase activity"/>
    <property type="evidence" value="ECO:0007669"/>
    <property type="project" value="UniProtKB-ARBA"/>
</dbReference>
<dbReference type="STRING" id="861450.HMPREF0080_00721"/>
<dbReference type="GO" id="GO:0005737">
    <property type="term" value="C:cytoplasm"/>
    <property type="evidence" value="ECO:0007669"/>
    <property type="project" value="TreeGrafter"/>
</dbReference>
<dbReference type="InterPro" id="IPR003462">
    <property type="entry name" value="ODC_Mu_crystall"/>
</dbReference>
<dbReference type="FunFam" id="3.40.50.720:FF:000311">
    <property type="entry name" value="Ornithine cyclodeaminase"/>
    <property type="match status" value="1"/>
</dbReference>